<dbReference type="NCBIfam" id="TIGR00129">
    <property type="entry name" value="fdhD_narQ"/>
    <property type="match status" value="1"/>
</dbReference>
<dbReference type="Gene3D" id="3.10.20.10">
    <property type="match status" value="1"/>
</dbReference>
<dbReference type="PANTHER" id="PTHR30592">
    <property type="entry name" value="FORMATE DEHYDROGENASE"/>
    <property type="match status" value="1"/>
</dbReference>
<feature type="binding site" evidence="3">
    <location>
        <begin position="250"/>
        <end position="255"/>
    </location>
    <ligand>
        <name>Mo-bis(molybdopterin guanine dinucleotide)</name>
        <dbReference type="ChEBI" id="CHEBI:60539"/>
    </ligand>
</feature>
<keyword evidence="2 3" id="KW-0501">Molybdenum cofactor biosynthesis</keyword>
<evidence type="ECO:0000256" key="1">
    <source>
        <dbReference type="ARBA" id="ARBA00022490"/>
    </source>
</evidence>
<dbReference type="InterPro" id="IPR016193">
    <property type="entry name" value="Cytidine_deaminase-like"/>
</dbReference>
<dbReference type="Proteomes" id="UP000184052">
    <property type="component" value="Unassembled WGS sequence"/>
</dbReference>
<comment type="similarity">
    <text evidence="3">Belongs to the FdhD family.</text>
</comment>
<dbReference type="STRING" id="1121476.SAMN02745751_02763"/>
<evidence type="ECO:0000256" key="2">
    <source>
        <dbReference type="ARBA" id="ARBA00023150"/>
    </source>
</evidence>
<evidence type="ECO:0000313" key="4">
    <source>
        <dbReference type="EMBL" id="SHJ52464.1"/>
    </source>
</evidence>
<dbReference type="OrthoDB" id="9782042at2"/>
<sequence>MIEMKISKDTKIKKYMDGKCTEETDLVVAEYELKLSLNGRDFVKFTCSPDEMEELAIGYLLAESIIDSIDDIRLTGFKSIDSEKGQVEIETVESREYLFTDEARIVRTVTTACGKNRTFHLPLLKKNGWRTRYMKINYEEIQMVIKDFNARSENFKNTGGVHSSGLSVMKEILVFSEDISRHNAVDKIIGKAAINNISFDNKVLLVSGRISSEIVQKAAAVDIGCIVSRSAPTLKAIELGEKYKIVIIGFARGNRMNIYTGQ</sequence>
<dbReference type="GO" id="GO:0006777">
    <property type="term" value="P:Mo-molybdopterin cofactor biosynthetic process"/>
    <property type="evidence" value="ECO:0007669"/>
    <property type="project" value="UniProtKB-UniRule"/>
</dbReference>
<reference evidence="4 5" key="1">
    <citation type="submission" date="2016-11" db="EMBL/GenBank/DDBJ databases">
        <authorList>
            <person name="Jaros S."/>
            <person name="Januszkiewicz K."/>
            <person name="Wedrychowicz H."/>
        </authorList>
    </citation>
    <scope>NUCLEOTIDE SEQUENCE [LARGE SCALE GENOMIC DNA]</scope>
    <source>
        <strain evidence="4 5">DSM 17477</strain>
    </source>
</reference>
<name>A0A1M6K0P7_9FIRM</name>
<dbReference type="HAMAP" id="MF_00187">
    <property type="entry name" value="FdhD"/>
    <property type="match status" value="1"/>
</dbReference>
<dbReference type="InterPro" id="IPR003786">
    <property type="entry name" value="FdhD"/>
</dbReference>
<evidence type="ECO:0000313" key="5">
    <source>
        <dbReference type="Proteomes" id="UP000184052"/>
    </source>
</evidence>
<dbReference type="PANTHER" id="PTHR30592:SF1">
    <property type="entry name" value="SULFUR CARRIER PROTEIN FDHD"/>
    <property type="match status" value="1"/>
</dbReference>
<dbReference type="GO" id="GO:0005737">
    <property type="term" value="C:cytoplasm"/>
    <property type="evidence" value="ECO:0007669"/>
    <property type="project" value="UniProtKB-SubCell"/>
</dbReference>
<evidence type="ECO:0000256" key="3">
    <source>
        <dbReference type="HAMAP-Rule" id="MF_00187"/>
    </source>
</evidence>
<feature type="active site" description="Cysteine persulfide intermediate" evidence="3">
    <location>
        <position position="113"/>
    </location>
</feature>
<dbReference type="Gene3D" id="3.40.140.10">
    <property type="entry name" value="Cytidine Deaminase, domain 2"/>
    <property type="match status" value="1"/>
</dbReference>
<protein>
    <recommendedName>
        <fullName evidence="3">Sulfur carrier protein FdhD</fullName>
    </recommendedName>
</protein>
<dbReference type="PIRSF" id="PIRSF015626">
    <property type="entry name" value="FdhD"/>
    <property type="match status" value="1"/>
</dbReference>
<dbReference type="EMBL" id="FQZL01000024">
    <property type="protein sequence ID" value="SHJ52464.1"/>
    <property type="molecule type" value="Genomic_DNA"/>
</dbReference>
<keyword evidence="1 3" id="KW-0963">Cytoplasm</keyword>
<keyword evidence="5" id="KW-1185">Reference proteome</keyword>
<dbReference type="SUPFAM" id="SSF53927">
    <property type="entry name" value="Cytidine deaminase-like"/>
    <property type="match status" value="1"/>
</dbReference>
<gene>
    <name evidence="3" type="primary">fdhD</name>
    <name evidence="4" type="ORF">SAMN02745751_02763</name>
</gene>
<comment type="subcellular location">
    <subcellularLocation>
        <location evidence="3">Cytoplasm</location>
    </subcellularLocation>
</comment>
<dbReference type="GO" id="GO:0097163">
    <property type="term" value="F:sulfur carrier activity"/>
    <property type="evidence" value="ECO:0007669"/>
    <property type="project" value="UniProtKB-UniRule"/>
</dbReference>
<accession>A0A1M6K0P7</accession>
<dbReference type="Pfam" id="PF02634">
    <property type="entry name" value="FdhD-NarQ"/>
    <property type="match status" value="1"/>
</dbReference>
<dbReference type="AlphaFoldDB" id="A0A1M6K0P7"/>
<organism evidence="4 5">
    <name type="scientific">Dethiosulfatibacter aminovorans DSM 17477</name>
    <dbReference type="NCBI Taxonomy" id="1121476"/>
    <lineage>
        <taxon>Bacteria</taxon>
        <taxon>Bacillati</taxon>
        <taxon>Bacillota</taxon>
        <taxon>Tissierellia</taxon>
        <taxon>Dethiosulfatibacter</taxon>
    </lineage>
</organism>
<proteinExistence type="inferred from homology"/>
<comment type="function">
    <text evidence="3">Required for formate dehydrogenase (FDH) activity. Acts as a sulfur carrier protein that transfers sulfur from IscS to the molybdenum cofactor prior to its insertion into FDH.</text>
</comment>
<dbReference type="GO" id="GO:0016783">
    <property type="term" value="F:sulfurtransferase activity"/>
    <property type="evidence" value="ECO:0007669"/>
    <property type="project" value="InterPro"/>
</dbReference>